<dbReference type="HOGENOM" id="CLU_132673_0_0_9"/>
<evidence type="ECO:0000313" key="2">
    <source>
        <dbReference type="Proteomes" id="UP000004756"/>
    </source>
</evidence>
<dbReference type="RefSeq" id="WP_007705401.1">
    <property type="nucleotide sequence ID" value="NZ_CP102272.1"/>
</dbReference>
<reference evidence="1 2" key="1">
    <citation type="submission" date="2009-01" db="EMBL/GenBank/DDBJ databases">
        <authorList>
            <person name="Fulton L."/>
            <person name="Clifton S."/>
            <person name="Fulton B."/>
            <person name="Xu J."/>
            <person name="Minx P."/>
            <person name="Pepin K.H."/>
            <person name="Johnson M."/>
            <person name="Bhonagiri V."/>
            <person name="Nash W.E."/>
            <person name="Mardis E.R."/>
            <person name="Wilson R.K."/>
        </authorList>
    </citation>
    <scope>NUCLEOTIDE SEQUENCE [LARGE SCALE GENOMIC DNA]</scope>
    <source>
        <strain evidence="1 2">DSM 15981</strain>
    </source>
</reference>
<gene>
    <name evidence="1" type="ORF">CLOSTASPAR_00195</name>
</gene>
<evidence type="ECO:0000313" key="1">
    <source>
        <dbReference type="EMBL" id="EEG57694.1"/>
    </source>
</evidence>
<dbReference type="AlphaFoldDB" id="C0CT97"/>
<dbReference type="EMBL" id="ACCJ01000012">
    <property type="protein sequence ID" value="EEG57694.1"/>
    <property type="molecule type" value="Genomic_DNA"/>
</dbReference>
<name>C0CT97_9FIRM</name>
<accession>C0CT97</accession>
<proteinExistence type="predicted"/>
<sequence>MGFKLPKGCREYFSGIVDKSDEKKLSTWFDAYYLCLMVGFAQAKVDKDIKLESEDFNDDFPLDYQESKEYIIGSLIASEVPLRNIDITNSEELESYIKLLVGTKTKTNLTDYGEDLMNQYAAYGYQYMREKMTDMPPIRLEEFYEEYFEKFRDETFFES</sequence>
<keyword evidence="2" id="KW-1185">Reference proteome</keyword>
<dbReference type="Proteomes" id="UP000004756">
    <property type="component" value="Unassembled WGS sequence"/>
</dbReference>
<reference evidence="1 2" key="2">
    <citation type="submission" date="2009-02" db="EMBL/GenBank/DDBJ databases">
        <title>Draft genome sequence of Clostridium asparagiforme (DSM 15981).</title>
        <authorList>
            <person name="Sudarsanam P."/>
            <person name="Ley R."/>
            <person name="Guruge J."/>
            <person name="Turnbaugh P.J."/>
            <person name="Mahowald M."/>
            <person name="Liep D."/>
            <person name="Gordon J."/>
        </authorList>
    </citation>
    <scope>NUCLEOTIDE SEQUENCE [LARGE SCALE GENOMIC DNA]</scope>
    <source>
        <strain evidence="1 2">DSM 15981</strain>
    </source>
</reference>
<organism evidence="1 2">
    <name type="scientific">[Clostridium] asparagiforme DSM 15981</name>
    <dbReference type="NCBI Taxonomy" id="518636"/>
    <lineage>
        <taxon>Bacteria</taxon>
        <taxon>Bacillati</taxon>
        <taxon>Bacillota</taxon>
        <taxon>Clostridia</taxon>
        <taxon>Lachnospirales</taxon>
        <taxon>Lachnospiraceae</taxon>
        <taxon>Enterocloster</taxon>
    </lineage>
</organism>
<protein>
    <submittedName>
        <fullName evidence="1">Uncharacterized protein</fullName>
    </submittedName>
</protein>
<comment type="caution">
    <text evidence="1">The sequence shown here is derived from an EMBL/GenBank/DDBJ whole genome shotgun (WGS) entry which is preliminary data.</text>
</comment>